<gene>
    <name evidence="2" type="ORF">RM697_08625</name>
</gene>
<keyword evidence="3" id="KW-1185">Reference proteome</keyword>
<evidence type="ECO:0000259" key="1">
    <source>
        <dbReference type="Pfam" id="PF00535"/>
    </source>
</evidence>
<dbReference type="Gene3D" id="3.90.550.10">
    <property type="entry name" value="Spore Coat Polysaccharide Biosynthesis Protein SpsA, Chain A"/>
    <property type="match status" value="1"/>
</dbReference>
<dbReference type="GO" id="GO:0016757">
    <property type="term" value="F:glycosyltransferase activity"/>
    <property type="evidence" value="ECO:0007669"/>
    <property type="project" value="UniProtKB-KW"/>
</dbReference>
<dbReference type="InterPro" id="IPR001173">
    <property type="entry name" value="Glyco_trans_2-like"/>
</dbReference>
<keyword evidence="2" id="KW-0328">Glycosyltransferase</keyword>
<keyword evidence="2" id="KW-0808">Transferase</keyword>
<accession>A0ABU2YKM3</accession>
<evidence type="ECO:0000313" key="2">
    <source>
        <dbReference type="EMBL" id="MDT0558709.1"/>
    </source>
</evidence>
<proteinExistence type="predicted"/>
<dbReference type="PANTHER" id="PTHR22916">
    <property type="entry name" value="GLYCOSYLTRANSFERASE"/>
    <property type="match status" value="1"/>
</dbReference>
<dbReference type="EMBL" id="JAVRIA010000004">
    <property type="protein sequence ID" value="MDT0558709.1"/>
    <property type="molecule type" value="Genomic_DNA"/>
</dbReference>
<dbReference type="Pfam" id="PF00535">
    <property type="entry name" value="Glycos_transf_2"/>
    <property type="match status" value="1"/>
</dbReference>
<dbReference type="EC" id="2.4.-.-" evidence="2"/>
<dbReference type="SUPFAM" id="SSF53448">
    <property type="entry name" value="Nucleotide-diphospho-sugar transferases"/>
    <property type="match status" value="1"/>
</dbReference>
<sequence length="335" mass="38881">MKSPLVSILIPFKNTELFLLECLNSIINQSYTNWELLIVDDNSSDKSYSIAASCAAEDDRIILLKNSGFGIIDALATAFSHSKGDYITRMDSDDIMHLDKLKFMAKDLQEHGLGHIALGLVKYFCANGVGEGFARYETWLNSLTTQGSNFSEIYKECVIPSPCWMVHREDLIKSEAFVPNRYPEDYDLAFRFKKHGLKCIPSQKILLYWRDYTTRTSRTHEHYAQNHFLDIKLHYFLESDFNNSRPLAIWGAGTKGKHIAKLLIEKKIQFYWICDNPKKIGKDIYEKRLLPFNYLEQLEDPQSIITVANEDAQSEITQYFHSYNMVSMQDYFFFC</sequence>
<evidence type="ECO:0000313" key="3">
    <source>
        <dbReference type="Proteomes" id="UP001259492"/>
    </source>
</evidence>
<dbReference type="Proteomes" id="UP001259492">
    <property type="component" value="Unassembled WGS sequence"/>
</dbReference>
<feature type="domain" description="Glycosyltransferase 2-like" evidence="1">
    <location>
        <begin position="7"/>
        <end position="171"/>
    </location>
</feature>
<dbReference type="PANTHER" id="PTHR22916:SF69">
    <property type="entry name" value="BIFUNCTIONAL GLYCOSYLTRANSFERASE PGTA"/>
    <property type="match status" value="1"/>
</dbReference>
<dbReference type="CDD" id="cd00761">
    <property type="entry name" value="Glyco_tranf_GTA_type"/>
    <property type="match status" value="1"/>
</dbReference>
<dbReference type="RefSeq" id="WP_311427474.1">
    <property type="nucleotide sequence ID" value="NZ_JAVRIA010000004.1"/>
</dbReference>
<organism evidence="2 3">
    <name type="scientific">Microcosmobacter mediterraneus</name>
    <dbReference type="NCBI Taxonomy" id="3075607"/>
    <lineage>
        <taxon>Bacteria</taxon>
        <taxon>Pseudomonadati</taxon>
        <taxon>Bacteroidota</taxon>
        <taxon>Flavobacteriia</taxon>
        <taxon>Flavobacteriales</taxon>
        <taxon>Flavobacteriaceae</taxon>
        <taxon>Microcosmobacter</taxon>
    </lineage>
</organism>
<name>A0ABU2YKM3_9FLAO</name>
<protein>
    <submittedName>
        <fullName evidence="2">Glycosyltransferase family 2 protein</fullName>
        <ecNumber evidence="2">2.4.-.-</ecNumber>
    </submittedName>
</protein>
<reference evidence="2 3" key="1">
    <citation type="submission" date="2023-09" db="EMBL/GenBank/DDBJ databases">
        <authorList>
            <person name="Rey-Velasco X."/>
        </authorList>
    </citation>
    <scope>NUCLEOTIDE SEQUENCE [LARGE SCALE GENOMIC DNA]</scope>
    <source>
        <strain evidence="2 3">W332</strain>
    </source>
</reference>
<comment type="caution">
    <text evidence="2">The sequence shown here is derived from an EMBL/GenBank/DDBJ whole genome shotgun (WGS) entry which is preliminary data.</text>
</comment>
<dbReference type="InterPro" id="IPR029044">
    <property type="entry name" value="Nucleotide-diphossugar_trans"/>
</dbReference>